<sequence>AAEVECPRWVESRPGGQCPLWVESRHWPRLVEPTVNLDARFSRAPL</sequence>
<reference evidence="1" key="1">
    <citation type="submission" date="2020-02" db="EMBL/GenBank/DDBJ databases">
        <authorList>
            <person name="Meier V. D."/>
        </authorList>
    </citation>
    <scope>NUCLEOTIDE SEQUENCE</scope>
    <source>
        <strain evidence="1">AVDCRST_MAG93</strain>
    </source>
</reference>
<dbReference type="AlphaFoldDB" id="A0A6J4NUY3"/>
<name>A0A6J4NUY3_9CHLR</name>
<organism evidence="1">
    <name type="scientific">uncultured Chloroflexia bacterium</name>
    <dbReference type="NCBI Taxonomy" id="1672391"/>
    <lineage>
        <taxon>Bacteria</taxon>
        <taxon>Bacillati</taxon>
        <taxon>Chloroflexota</taxon>
        <taxon>Chloroflexia</taxon>
        <taxon>environmental samples</taxon>
    </lineage>
</organism>
<accession>A0A6J4NUY3</accession>
<feature type="non-terminal residue" evidence="1">
    <location>
        <position position="1"/>
    </location>
</feature>
<protein>
    <submittedName>
        <fullName evidence="1">Uncharacterized protein</fullName>
    </submittedName>
</protein>
<evidence type="ECO:0000313" key="1">
    <source>
        <dbReference type="EMBL" id="CAA9395963.1"/>
    </source>
</evidence>
<feature type="non-terminal residue" evidence="1">
    <location>
        <position position="46"/>
    </location>
</feature>
<gene>
    <name evidence="1" type="ORF">AVDCRST_MAG93-9971</name>
</gene>
<dbReference type="EMBL" id="CADCTR010003349">
    <property type="protein sequence ID" value="CAA9395963.1"/>
    <property type="molecule type" value="Genomic_DNA"/>
</dbReference>
<proteinExistence type="predicted"/>